<keyword evidence="9" id="KW-0963">Cytoplasm</keyword>
<evidence type="ECO:0000256" key="2">
    <source>
        <dbReference type="ARBA" id="ARBA00022694"/>
    </source>
</evidence>
<dbReference type="CDD" id="cd04164">
    <property type="entry name" value="trmE"/>
    <property type="match status" value="1"/>
</dbReference>
<comment type="function">
    <text evidence="9">Exhibits a very high intrinsic GTPase hydrolysis rate. Involved in the addition of a carboxymethylaminomethyl (cmnm) group at the wobble position (U34) of certain tRNAs, forming tRNA-cmnm(5)s(2)U34.</text>
</comment>
<feature type="binding site" evidence="9">
    <location>
        <begin position="258"/>
        <end position="264"/>
    </location>
    <ligand>
        <name>GTP</name>
        <dbReference type="ChEBI" id="CHEBI:37565"/>
    </ligand>
</feature>
<dbReference type="SUPFAM" id="SSF52540">
    <property type="entry name" value="P-loop containing nucleoside triphosphate hydrolases"/>
    <property type="match status" value="1"/>
</dbReference>
<dbReference type="InterPro" id="IPR031168">
    <property type="entry name" value="G_TrmE"/>
</dbReference>
<evidence type="ECO:0000313" key="13">
    <source>
        <dbReference type="Proteomes" id="UP000427769"/>
    </source>
</evidence>
<feature type="binding site" evidence="9">
    <location>
        <position position="243"/>
    </location>
    <ligand>
        <name>Mg(2+)</name>
        <dbReference type="ChEBI" id="CHEBI:18420"/>
    </ligand>
</feature>
<comment type="similarity">
    <text evidence="1 9 10">Belongs to the TRAFAC class TrmE-Era-EngA-EngB-Septin-like GTPase superfamily. TrmE GTPase family.</text>
</comment>
<dbReference type="Gene3D" id="3.40.50.300">
    <property type="entry name" value="P-loop containing nucleotide triphosphate hydrolases"/>
    <property type="match status" value="1"/>
</dbReference>
<evidence type="ECO:0000256" key="7">
    <source>
        <dbReference type="ARBA" id="ARBA00022958"/>
    </source>
</evidence>
<evidence type="ECO:0000256" key="8">
    <source>
        <dbReference type="ARBA" id="ARBA00023134"/>
    </source>
</evidence>
<keyword evidence="8 9" id="KW-0342">GTP-binding</keyword>
<evidence type="ECO:0000256" key="10">
    <source>
        <dbReference type="RuleBase" id="RU003313"/>
    </source>
</evidence>
<feature type="binding site" evidence="9">
    <location>
        <position position="467"/>
    </location>
    <ligand>
        <name>(6S)-5-formyl-5,6,7,8-tetrahydrofolate</name>
        <dbReference type="ChEBI" id="CHEBI:57457"/>
    </ligand>
</feature>
<feature type="binding site" evidence="9">
    <location>
        <position position="132"/>
    </location>
    <ligand>
        <name>(6S)-5-formyl-5,6,7,8-tetrahydrofolate</name>
        <dbReference type="ChEBI" id="CHEBI:57457"/>
    </ligand>
</feature>
<dbReference type="GO" id="GO:0005525">
    <property type="term" value="F:GTP binding"/>
    <property type="evidence" value="ECO:0007669"/>
    <property type="project" value="UniProtKB-UniRule"/>
</dbReference>
<dbReference type="InterPro" id="IPR027368">
    <property type="entry name" value="MnmE_dom2"/>
</dbReference>
<dbReference type="PROSITE" id="PS51709">
    <property type="entry name" value="G_TRME"/>
    <property type="match status" value="1"/>
</dbReference>
<keyword evidence="3 9" id="KW-0479">Metal-binding</keyword>
<evidence type="ECO:0000313" key="12">
    <source>
        <dbReference type="EMBL" id="BBO76772.1"/>
    </source>
</evidence>
<dbReference type="KEGG" id="dwd:DSCW_41890"/>
<keyword evidence="2 9" id="KW-0819">tRNA processing</keyword>
<feature type="binding site" evidence="9">
    <location>
        <position position="93"/>
    </location>
    <ligand>
        <name>(6S)-5-formyl-5,6,7,8-tetrahydrofolate</name>
        <dbReference type="ChEBI" id="CHEBI:57457"/>
    </ligand>
</feature>
<evidence type="ECO:0000256" key="4">
    <source>
        <dbReference type="ARBA" id="ARBA00022741"/>
    </source>
</evidence>
<evidence type="ECO:0000256" key="3">
    <source>
        <dbReference type="ARBA" id="ARBA00022723"/>
    </source>
</evidence>
<dbReference type="AlphaFoldDB" id="A0A5K7Z450"/>
<evidence type="ECO:0000259" key="11">
    <source>
        <dbReference type="PROSITE" id="PS51709"/>
    </source>
</evidence>
<feature type="binding site" evidence="9">
    <location>
        <position position="264"/>
    </location>
    <ligand>
        <name>Mg(2+)</name>
        <dbReference type="ChEBI" id="CHEBI:18420"/>
    </ligand>
</feature>
<keyword evidence="13" id="KW-1185">Reference proteome</keyword>
<name>A0A5K7Z450_9BACT</name>
<dbReference type="InterPro" id="IPR006073">
    <property type="entry name" value="GTP-bd"/>
</dbReference>
<keyword evidence="5 9" id="KW-0378">Hydrolase</keyword>
<dbReference type="OrthoDB" id="9805918at2"/>
<feature type="binding site" evidence="9">
    <location>
        <position position="22"/>
    </location>
    <ligand>
        <name>(6S)-5-formyl-5,6,7,8-tetrahydrofolate</name>
        <dbReference type="ChEBI" id="CHEBI:57457"/>
    </ligand>
</feature>
<dbReference type="Gene3D" id="3.30.1360.120">
    <property type="entry name" value="Probable tRNA modification gtpase trme, domain 1"/>
    <property type="match status" value="1"/>
</dbReference>
<dbReference type="InterPro" id="IPR025867">
    <property type="entry name" value="MnmE_helical"/>
</dbReference>
<dbReference type="Pfam" id="PF10396">
    <property type="entry name" value="TrmE_N"/>
    <property type="match status" value="1"/>
</dbReference>
<feature type="binding site" evidence="9">
    <location>
        <begin position="239"/>
        <end position="244"/>
    </location>
    <ligand>
        <name>GTP</name>
        <dbReference type="ChEBI" id="CHEBI:37565"/>
    </ligand>
</feature>
<dbReference type="CDD" id="cd14858">
    <property type="entry name" value="TrmE_N"/>
    <property type="match status" value="1"/>
</dbReference>
<dbReference type="Pfam" id="PF12631">
    <property type="entry name" value="MnmE_helical"/>
    <property type="match status" value="1"/>
</dbReference>
<dbReference type="Pfam" id="PF01926">
    <property type="entry name" value="MMR_HSR1"/>
    <property type="match status" value="1"/>
</dbReference>
<protein>
    <recommendedName>
        <fullName evidence="9">tRNA modification GTPase MnmE</fullName>
        <ecNumber evidence="9">3.6.-.-</ecNumber>
    </recommendedName>
</protein>
<dbReference type="EMBL" id="AP021875">
    <property type="protein sequence ID" value="BBO76772.1"/>
    <property type="molecule type" value="Genomic_DNA"/>
</dbReference>
<dbReference type="PANTHER" id="PTHR42714">
    <property type="entry name" value="TRNA MODIFICATION GTPASE GTPBP3"/>
    <property type="match status" value="1"/>
</dbReference>
<dbReference type="GO" id="GO:0002098">
    <property type="term" value="P:tRNA wobble uridine modification"/>
    <property type="evidence" value="ECO:0007669"/>
    <property type="project" value="TreeGrafter"/>
</dbReference>
<evidence type="ECO:0000256" key="9">
    <source>
        <dbReference type="HAMAP-Rule" id="MF_00379"/>
    </source>
</evidence>
<keyword evidence="4 9" id="KW-0547">Nucleotide-binding</keyword>
<feature type="binding site" evidence="9">
    <location>
        <begin position="283"/>
        <end position="286"/>
    </location>
    <ligand>
        <name>GTP</name>
        <dbReference type="ChEBI" id="CHEBI:37565"/>
    </ligand>
</feature>
<evidence type="ECO:0000256" key="1">
    <source>
        <dbReference type="ARBA" id="ARBA00011043"/>
    </source>
</evidence>
<dbReference type="FunFam" id="3.30.1360.120:FF:000003">
    <property type="entry name" value="tRNA modification GTPase MnmE"/>
    <property type="match status" value="1"/>
</dbReference>
<keyword evidence="7 9" id="KW-0630">Potassium</keyword>
<dbReference type="NCBIfam" id="NF003661">
    <property type="entry name" value="PRK05291.1-3"/>
    <property type="match status" value="1"/>
</dbReference>
<dbReference type="PANTHER" id="PTHR42714:SF2">
    <property type="entry name" value="TRNA MODIFICATION GTPASE GTPBP3, MITOCHONDRIAL"/>
    <property type="match status" value="1"/>
</dbReference>
<feature type="domain" description="TrmE-type G" evidence="11">
    <location>
        <begin position="229"/>
        <end position="388"/>
    </location>
</feature>
<feature type="binding site" evidence="9">
    <location>
        <position position="239"/>
    </location>
    <ligand>
        <name>K(+)</name>
        <dbReference type="ChEBI" id="CHEBI:29103"/>
    </ligand>
</feature>
<dbReference type="HAMAP" id="MF_00379">
    <property type="entry name" value="GTPase_MnmE"/>
    <property type="match status" value="1"/>
</dbReference>
<dbReference type="NCBIfam" id="TIGR00450">
    <property type="entry name" value="mnmE_trmE_thdF"/>
    <property type="match status" value="1"/>
</dbReference>
<comment type="caution">
    <text evidence="9">Lacks conserved residue(s) required for the propagation of feature annotation.</text>
</comment>
<evidence type="ECO:0000256" key="5">
    <source>
        <dbReference type="ARBA" id="ARBA00022801"/>
    </source>
</evidence>
<dbReference type="NCBIfam" id="TIGR00231">
    <property type="entry name" value="small_GTP"/>
    <property type="match status" value="1"/>
</dbReference>
<gene>
    <name evidence="9 12" type="primary">mnmE</name>
    <name evidence="9" type="synonym">trmE</name>
    <name evidence="12" type="ORF">DSCW_41890</name>
</gene>
<proteinExistence type="inferred from homology"/>
<dbReference type="GO" id="GO:0042802">
    <property type="term" value="F:identical protein binding"/>
    <property type="evidence" value="ECO:0007669"/>
    <property type="project" value="UniProtKB-ARBA"/>
</dbReference>
<dbReference type="InterPro" id="IPR004520">
    <property type="entry name" value="GTPase_MnmE"/>
</dbReference>
<dbReference type="GO" id="GO:0003924">
    <property type="term" value="F:GTPase activity"/>
    <property type="evidence" value="ECO:0007669"/>
    <property type="project" value="UniProtKB-UniRule"/>
</dbReference>
<dbReference type="InterPro" id="IPR027266">
    <property type="entry name" value="TrmE/GcvT-like"/>
</dbReference>
<evidence type="ECO:0000256" key="6">
    <source>
        <dbReference type="ARBA" id="ARBA00022842"/>
    </source>
</evidence>
<reference evidence="12 13" key="1">
    <citation type="submission" date="2019-11" db="EMBL/GenBank/DDBJ databases">
        <title>Comparative genomics of hydrocarbon-degrading Desulfosarcina strains.</title>
        <authorList>
            <person name="Watanabe M."/>
            <person name="Kojima H."/>
            <person name="Fukui M."/>
        </authorList>
    </citation>
    <scope>NUCLEOTIDE SEQUENCE [LARGE SCALE GENOMIC DNA]</scope>
    <source>
        <strain evidence="12 13">PP31</strain>
    </source>
</reference>
<keyword evidence="6 9" id="KW-0460">Magnesium</keyword>
<dbReference type="Proteomes" id="UP000427769">
    <property type="component" value="Chromosome"/>
</dbReference>
<dbReference type="GO" id="GO:0030488">
    <property type="term" value="P:tRNA methylation"/>
    <property type="evidence" value="ECO:0007669"/>
    <property type="project" value="TreeGrafter"/>
</dbReference>
<dbReference type="GO" id="GO:0005829">
    <property type="term" value="C:cytosol"/>
    <property type="evidence" value="ECO:0007669"/>
    <property type="project" value="TreeGrafter"/>
</dbReference>
<dbReference type="InterPro" id="IPR005225">
    <property type="entry name" value="Small_GTP-bd"/>
</dbReference>
<dbReference type="EC" id="3.6.-.-" evidence="9"/>
<dbReference type="InterPro" id="IPR027417">
    <property type="entry name" value="P-loop_NTPase"/>
</dbReference>
<feature type="binding site" evidence="9">
    <location>
        <position position="263"/>
    </location>
    <ligand>
        <name>K(+)</name>
        <dbReference type="ChEBI" id="CHEBI:29103"/>
    </ligand>
</feature>
<comment type="subcellular location">
    <subcellularLocation>
        <location evidence="9">Cytoplasm</location>
    </subcellularLocation>
</comment>
<comment type="cofactor">
    <cofactor evidence="9">
        <name>K(+)</name>
        <dbReference type="ChEBI" id="CHEBI:29103"/>
    </cofactor>
    <text evidence="9">Binds 1 potassium ion per subunit.</text>
</comment>
<organism evidence="12 13">
    <name type="scientific">Desulfosarcina widdelii</name>
    <dbReference type="NCBI Taxonomy" id="947919"/>
    <lineage>
        <taxon>Bacteria</taxon>
        <taxon>Pseudomonadati</taxon>
        <taxon>Thermodesulfobacteriota</taxon>
        <taxon>Desulfobacteria</taxon>
        <taxon>Desulfobacterales</taxon>
        <taxon>Desulfosarcinaceae</taxon>
        <taxon>Desulfosarcina</taxon>
    </lineage>
</organism>
<dbReference type="InterPro" id="IPR018948">
    <property type="entry name" value="GTP-bd_TrmE_N"/>
</dbReference>
<dbReference type="RefSeq" id="WP_155305580.1">
    <property type="nucleotide sequence ID" value="NZ_AP021875.1"/>
</dbReference>
<accession>A0A5K7Z450</accession>
<comment type="subunit">
    <text evidence="9">Homodimer. Heterotetramer of two MnmE and two MnmG subunits.</text>
</comment>
<feature type="binding site" evidence="9">
    <location>
        <position position="258"/>
    </location>
    <ligand>
        <name>K(+)</name>
        <dbReference type="ChEBI" id="CHEBI:29103"/>
    </ligand>
</feature>
<dbReference type="Gene3D" id="1.20.120.430">
    <property type="entry name" value="tRNA modification GTPase MnmE domain 2"/>
    <property type="match status" value="1"/>
</dbReference>
<feature type="binding site" evidence="9">
    <location>
        <position position="260"/>
    </location>
    <ligand>
        <name>K(+)</name>
        <dbReference type="ChEBI" id="CHEBI:29103"/>
    </ligand>
</feature>
<sequence>MKHSTIAAISTPLGPGGIGIIRISGPEAKDILKRVFIRAEKGSSFHRGESNPFRSHRVYYGKIIDPHKGRLIDEALAIYMKAPKSFTREDVVELQSHSGFVVLDRILNAVIDSGALIAEPGEFTKRAFMNGRIDLSQAEAVIDMINAPCEAAVYMASQQMMGILKESVDEIRSKMISLRAQLEVELEFSDQNETQMGKDALLESIQHEILQKIARLVQNQKEAAIYRDGVLLSIAGLPNVGKSSLLNQLVQKETAIVSEVPGTTRDIVREYLTIRGVPIVLCDTAGLHDSLDPIECLGVQKARKQIQESDNILFVIDASRDLLEEEKVLIESLKTKRTLFLINKIDIADKNRVKKLEGMIQQKWVLPISAKTGKGIDQLKELLLKGIVESDAIKQMDAGIPNLRQRQLLDKAYKQISQCVQDVSKEYTLDRASEKLNDAIDTLGSVCGTREREDLYDTIFSQFCIGK</sequence>
<dbReference type="GO" id="GO:0046872">
    <property type="term" value="F:metal ion binding"/>
    <property type="evidence" value="ECO:0007669"/>
    <property type="project" value="UniProtKB-KW"/>
</dbReference>
<dbReference type="PRINTS" id="PR00326">
    <property type="entry name" value="GTP1OBG"/>
</dbReference>